<dbReference type="InterPro" id="IPR023997">
    <property type="entry name" value="TonB-dep_OMP_SusC/RagA_CS"/>
</dbReference>
<proteinExistence type="inferred from homology"/>
<evidence type="ECO:0000256" key="1">
    <source>
        <dbReference type="ARBA" id="ARBA00004571"/>
    </source>
</evidence>
<dbReference type="InterPro" id="IPR008969">
    <property type="entry name" value="CarboxyPept-like_regulatory"/>
</dbReference>
<dbReference type="AlphaFoldDB" id="A0A840E3T7"/>
<comment type="subcellular location">
    <subcellularLocation>
        <location evidence="1 7">Cell outer membrane</location>
        <topology evidence="1 7">Multi-pass membrane protein</topology>
    </subcellularLocation>
</comment>
<accession>A0A840E3T7</accession>
<dbReference type="NCBIfam" id="TIGR04057">
    <property type="entry name" value="SusC_RagA_signa"/>
    <property type="match status" value="1"/>
</dbReference>
<dbReference type="InterPro" id="IPR037066">
    <property type="entry name" value="Plug_dom_sf"/>
</dbReference>
<name>A0A840E3T7_9BACT</name>
<feature type="chain" id="PRO_5032527999" evidence="8">
    <location>
        <begin position="24"/>
        <end position="1085"/>
    </location>
</feature>
<evidence type="ECO:0000256" key="2">
    <source>
        <dbReference type="ARBA" id="ARBA00022448"/>
    </source>
</evidence>
<keyword evidence="2 7" id="KW-0813">Transport</keyword>
<keyword evidence="4 7" id="KW-0812">Transmembrane</keyword>
<feature type="domain" description="TonB-dependent receptor plug" evidence="9">
    <location>
        <begin position="119"/>
        <end position="241"/>
    </location>
</feature>
<sequence length="1085" mass="118055">MHRTCLHLFLLLLAAGFSLTATAQGGLTVSGTVTSADEGPLIGVTVRVANDLNTGTVTDLDGSYTITVPDGSATLLFTYTGYESQNVGVNNRTVIDVELATDAETLEEVVVVGYGYVNKNDLTGSVTTVKNEDLTRVQSINFEKGLAAQAAGVQVVTSQGGPGAAAKIRIRGGTSINATNDPLYVVDGFPLIGDAQGTGAGPGAQLESPLSSINPEDIESIEILKDASSTAIYGSRGANGVVLITTKKGKEGRAQLTYSGSYGIGTLARNIDLLTPQEYVDFWNEYFPYNYGNTFERRDLAYRDDFGNDLDLGDSDLFVVNWQDRVIRKSSTMRHSLSINGGSERTRYSASFSYADDQGILEGSYFKRYTANLNVSQELANNLYAGINLNAGFIDRGGPITASASVGSSARASVLTQINLFPQVQGRIRYAEAEYDEDGLLISIRDGDASNPETRIEKTHNFSTQINGFANTYLEYHFSDHLSVKSTFGGRFYNVNSEGVYPSDFGWSRSLGGVAFTSLNRSAGWLNENTVSYRNKFGIHGINAVAGFTQQGGEGRSLRTQSQDFALPGVDIDNLSSAALTLPTQSDRGADGLRSWLGRINYTLADKYLFTVSGRADGSSKFAEGKKWGFFPSAAVSWRVSQEPFLVDNPVISNLKLRATYGVSGNNSIGNYQSLAAYEASRVILDGSLVSGARVNRLGNSDLTWETTAQTDIGFELGLLDNRITFDFDYYVKTTSDLLLARPLPPETGFTSALQNFGEIENKGIELSLNTTPVDRGDFTWSTRFNISRNRNEVKDIGDAAFILATGPGSNQNDFIVRVGEPIGSFYGFEVEGVYNYADFPIFDGLSPAEAEALVRGEGGDYWENFFELREGVQTRASVGQYRPGMIKLRDIAGVDEDGNRVLIPDGVVDENDRTILGTSQPDWFGGLTNDFRYKNFDLNFLFQFSVGNETYNNNLEKGTATAIPTLNKFGIVRDRWRPDAPDTDFPGIWGFGDGGVNRENLSIYIEDGSFIRLSNVTLGYRLPRGFLTSTAARVYLAIDNAFLISNYSGYDPEVSVGNNQLTPGVDADSYPRERTFRGGISVTF</sequence>
<evidence type="ECO:0000256" key="3">
    <source>
        <dbReference type="ARBA" id="ARBA00022452"/>
    </source>
</evidence>
<dbReference type="Gene3D" id="2.170.130.10">
    <property type="entry name" value="TonB-dependent receptor, plug domain"/>
    <property type="match status" value="1"/>
</dbReference>
<dbReference type="Proteomes" id="UP000576209">
    <property type="component" value="Unassembled WGS sequence"/>
</dbReference>
<comment type="similarity">
    <text evidence="7">Belongs to the TonB-dependent receptor family.</text>
</comment>
<dbReference type="NCBIfam" id="TIGR04056">
    <property type="entry name" value="OMP_RagA_SusC"/>
    <property type="match status" value="1"/>
</dbReference>
<organism evidence="10 11">
    <name type="scientific">Neolewinella aquimaris</name>
    <dbReference type="NCBI Taxonomy" id="1835722"/>
    <lineage>
        <taxon>Bacteria</taxon>
        <taxon>Pseudomonadati</taxon>
        <taxon>Bacteroidota</taxon>
        <taxon>Saprospiria</taxon>
        <taxon>Saprospirales</taxon>
        <taxon>Lewinellaceae</taxon>
        <taxon>Neolewinella</taxon>
    </lineage>
</organism>
<evidence type="ECO:0000256" key="4">
    <source>
        <dbReference type="ARBA" id="ARBA00022692"/>
    </source>
</evidence>
<keyword evidence="11" id="KW-1185">Reference proteome</keyword>
<evidence type="ECO:0000313" key="10">
    <source>
        <dbReference type="EMBL" id="MBB4078623.1"/>
    </source>
</evidence>
<dbReference type="Gene3D" id="2.40.170.20">
    <property type="entry name" value="TonB-dependent receptor, beta-barrel domain"/>
    <property type="match status" value="1"/>
</dbReference>
<dbReference type="PROSITE" id="PS52016">
    <property type="entry name" value="TONB_DEPENDENT_REC_3"/>
    <property type="match status" value="1"/>
</dbReference>
<dbReference type="InterPro" id="IPR036942">
    <property type="entry name" value="Beta-barrel_TonB_sf"/>
</dbReference>
<protein>
    <submittedName>
        <fullName evidence="10">TonB-linked SusC/RagA family outer membrane protein</fullName>
    </submittedName>
</protein>
<dbReference type="RefSeq" id="WP_183494862.1">
    <property type="nucleotide sequence ID" value="NZ_JACIFF010000002.1"/>
</dbReference>
<evidence type="ECO:0000256" key="5">
    <source>
        <dbReference type="ARBA" id="ARBA00023136"/>
    </source>
</evidence>
<keyword evidence="6 7" id="KW-0998">Cell outer membrane</keyword>
<dbReference type="Pfam" id="PF13715">
    <property type="entry name" value="CarbopepD_reg_2"/>
    <property type="match status" value="1"/>
</dbReference>
<dbReference type="SUPFAM" id="SSF56935">
    <property type="entry name" value="Porins"/>
    <property type="match status" value="1"/>
</dbReference>
<dbReference type="Gene3D" id="2.60.40.1120">
    <property type="entry name" value="Carboxypeptidase-like, regulatory domain"/>
    <property type="match status" value="1"/>
</dbReference>
<dbReference type="InterPro" id="IPR039426">
    <property type="entry name" value="TonB-dep_rcpt-like"/>
</dbReference>
<dbReference type="EMBL" id="JACIFF010000002">
    <property type="protein sequence ID" value="MBB4078623.1"/>
    <property type="molecule type" value="Genomic_DNA"/>
</dbReference>
<evidence type="ECO:0000313" key="11">
    <source>
        <dbReference type="Proteomes" id="UP000576209"/>
    </source>
</evidence>
<evidence type="ECO:0000256" key="8">
    <source>
        <dbReference type="SAM" id="SignalP"/>
    </source>
</evidence>
<comment type="caution">
    <text evidence="10">The sequence shown here is derived from an EMBL/GenBank/DDBJ whole genome shotgun (WGS) entry which is preliminary data.</text>
</comment>
<evidence type="ECO:0000256" key="6">
    <source>
        <dbReference type="ARBA" id="ARBA00023237"/>
    </source>
</evidence>
<dbReference type="InterPro" id="IPR012910">
    <property type="entry name" value="Plug_dom"/>
</dbReference>
<dbReference type="SUPFAM" id="SSF49464">
    <property type="entry name" value="Carboxypeptidase regulatory domain-like"/>
    <property type="match status" value="1"/>
</dbReference>
<keyword evidence="3 7" id="KW-1134">Transmembrane beta strand</keyword>
<evidence type="ECO:0000256" key="7">
    <source>
        <dbReference type="PROSITE-ProRule" id="PRU01360"/>
    </source>
</evidence>
<dbReference type="FunFam" id="2.170.130.10:FF:000008">
    <property type="entry name" value="SusC/RagA family TonB-linked outer membrane protein"/>
    <property type="match status" value="1"/>
</dbReference>
<dbReference type="Pfam" id="PF07715">
    <property type="entry name" value="Plug"/>
    <property type="match status" value="1"/>
</dbReference>
<gene>
    <name evidence="10" type="ORF">GGR28_001236</name>
</gene>
<dbReference type="InterPro" id="IPR023996">
    <property type="entry name" value="TonB-dep_OMP_SusC/RagA"/>
</dbReference>
<feature type="signal peptide" evidence="8">
    <location>
        <begin position="1"/>
        <end position="23"/>
    </location>
</feature>
<dbReference type="GO" id="GO:0009279">
    <property type="term" value="C:cell outer membrane"/>
    <property type="evidence" value="ECO:0007669"/>
    <property type="project" value="UniProtKB-SubCell"/>
</dbReference>
<keyword evidence="5 7" id="KW-0472">Membrane</keyword>
<evidence type="ECO:0000259" key="9">
    <source>
        <dbReference type="Pfam" id="PF07715"/>
    </source>
</evidence>
<reference evidence="10 11" key="1">
    <citation type="submission" date="2020-08" db="EMBL/GenBank/DDBJ databases">
        <title>Genomic Encyclopedia of Type Strains, Phase IV (KMG-IV): sequencing the most valuable type-strain genomes for metagenomic binning, comparative biology and taxonomic classification.</title>
        <authorList>
            <person name="Goeker M."/>
        </authorList>
    </citation>
    <scope>NUCLEOTIDE SEQUENCE [LARGE SCALE GENOMIC DNA]</scope>
    <source>
        <strain evidence="10 11">DSM 105137</strain>
    </source>
</reference>
<keyword evidence="8" id="KW-0732">Signal</keyword>